<feature type="transmembrane region" description="Helical" evidence="1">
    <location>
        <begin position="44"/>
        <end position="62"/>
    </location>
</feature>
<keyword evidence="1" id="KW-0472">Membrane</keyword>
<reference evidence="2 3" key="1">
    <citation type="journal article" date="2013" name="Genome Announc.">
        <title>Genome Sequence of Staphylococcus massiliensis Strain S46, Isolated from the Surface of Healthy Human Skin.</title>
        <authorList>
            <person name="Srivastav R."/>
            <person name="Singh A."/>
            <person name="Jangir P.K."/>
            <person name="Kumari C."/>
            <person name="Muduli S."/>
            <person name="Sharma R."/>
        </authorList>
    </citation>
    <scope>NUCLEOTIDE SEQUENCE [LARGE SCALE GENOMIC DNA]</scope>
    <source>
        <strain evidence="2 3">S46</strain>
    </source>
</reference>
<proteinExistence type="predicted"/>
<dbReference type="EMBL" id="AMSQ01000003">
    <property type="protein sequence ID" value="EKU50035.1"/>
    <property type="molecule type" value="Genomic_DNA"/>
</dbReference>
<protein>
    <submittedName>
        <fullName evidence="2">Uncharacterized protein</fullName>
    </submittedName>
</protein>
<feature type="transmembrane region" description="Helical" evidence="1">
    <location>
        <begin position="7"/>
        <end position="32"/>
    </location>
</feature>
<dbReference type="AlphaFoldDB" id="K9B8G0"/>
<keyword evidence="1" id="KW-1133">Transmembrane helix</keyword>
<organism evidence="2 3">
    <name type="scientific">Staphylococcus massiliensis S46</name>
    <dbReference type="NCBI Taxonomy" id="1229783"/>
    <lineage>
        <taxon>Bacteria</taxon>
        <taxon>Bacillati</taxon>
        <taxon>Bacillota</taxon>
        <taxon>Bacilli</taxon>
        <taxon>Bacillales</taxon>
        <taxon>Staphylococcaceae</taxon>
        <taxon>Staphylococcus</taxon>
    </lineage>
</organism>
<gene>
    <name evidence="2" type="ORF">C273_02163</name>
</gene>
<evidence type="ECO:0000313" key="3">
    <source>
        <dbReference type="Proteomes" id="UP000009885"/>
    </source>
</evidence>
<sequence length="71" mass="8472">MKFMPRLFGFLFQLSVTLLVILCIKYIANFVFKMNLNWPLVDDIPFLPLILLFFVILFGILYEVTKRKARK</sequence>
<dbReference type="PATRIC" id="fig|1229783.3.peg.438"/>
<evidence type="ECO:0000313" key="2">
    <source>
        <dbReference type="EMBL" id="EKU50035.1"/>
    </source>
</evidence>
<dbReference type="Proteomes" id="UP000009885">
    <property type="component" value="Unassembled WGS sequence"/>
</dbReference>
<keyword evidence="3" id="KW-1185">Reference proteome</keyword>
<accession>K9B8G0</accession>
<keyword evidence="1" id="KW-0812">Transmembrane</keyword>
<name>K9B8G0_9STAP</name>
<comment type="caution">
    <text evidence="2">The sequence shown here is derived from an EMBL/GenBank/DDBJ whole genome shotgun (WGS) entry which is preliminary data.</text>
</comment>
<evidence type="ECO:0000256" key="1">
    <source>
        <dbReference type="SAM" id="Phobius"/>
    </source>
</evidence>